<evidence type="ECO:0000256" key="1">
    <source>
        <dbReference type="ARBA" id="ARBA00005715"/>
    </source>
</evidence>
<feature type="domain" description="Four-carbon acid sugar kinase nucleotide binding" evidence="9">
    <location>
        <begin position="323"/>
        <end position="487"/>
    </location>
</feature>
<feature type="domain" description="Four-carbon acid sugar kinase N-terminal" evidence="8">
    <location>
        <begin position="57"/>
        <end position="297"/>
    </location>
</feature>
<dbReference type="Gene3D" id="3.40.50.10840">
    <property type="entry name" value="Putative sugar-binding, N-terminal domain"/>
    <property type="match status" value="1"/>
</dbReference>
<evidence type="ECO:0000313" key="11">
    <source>
        <dbReference type="Proteomes" id="UP000257144"/>
    </source>
</evidence>
<organism evidence="10 11">
    <name type="scientific">Neobacillus piezotolerans</name>
    <dbReference type="NCBI Taxonomy" id="2259171"/>
    <lineage>
        <taxon>Bacteria</taxon>
        <taxon>Bacillati</taxon>
        <taxon>Bacillota</taxon>
        <taxon>Bacilli</taxon>
        <taxon>Bacillales</taxon>
        <taxon>Bacillaceae</taxon>
        <taxon>Neobacillus</taxon>
    </lineage>
</organism>
<dbReference type="InterPro" id="IPR010737">
    <property type="entry name" value="4-carb_acid_sugar_kinase_N"/>
</dbReference>
<comment type="similarity">
    <text evidence="1">Belongs to the four-carbon acid sugar kinase family.</text>
</comment>
<gene>
    <name evidence="10" type="ORF">DRW41_10130</name>
</gene>
<keyword evidence="5" id="KW-0067">ATP-binding</keyword>
<evidence type="ECO:0000313" key="10">
    <source>
        <dbReference type="EMBL" id="RDU37037.1"/>
    </source>
</evidence>
<evidence type="ECO:0000259" key="9">
    <source>
        <dbReference type="Pfam" id="PF17042"/>
    </source>
</evidence>
<dbReference type="InterPro" id="IPR042213">
    <property type="entry name" value="NBD_C_sf"/>
</dbReference>
<evidence type="ECO:0000256" key="7">
    <source>
        <dbReference type="SAM" id="MobiDB-lite"/>
    </source>
</evidence>
<feature type="compositionally biased region" description="Polar residues" evidence="7">
    <location>
        <begin position="1"/>
        <end position="20"/>
    </location>
</feature>
<dbReference type="InterPro" id="IPR031475">
    <property type="entry name" value="NBD_C"/>
</dbReference>
<evidence type="ECO:0000259" key="8">
    <source>
        <dbReference type="Pfam" id="PF07005"/>
    </source>
</evidence>
<dbReference type="GO" id="GO:0016301">
    <property type="term" value="F:kinase activity"/>
    <property type="evidence" value="ECO:0007669"/>
    <property type="project" value="UniProtKB-KW"/>
</dbReference>
<dbReference type="Pfam" id="PF17042">
    <property type="entry name" value="NBD_C"/>
    <property type="match status" value="1"/>
</dbReference>
<protein>
    <submittedName>
        <fullName evidence="10">Hydroxyacid dehydrogenase</fullName>
    </submittedName>
</protein>
<dbReference type="GO" id="GO:0005524">
    <property type="term" value="F:ATP binding"/>
    <property type="evidence" value="ECO:0007669"/>
    <property type="project" value="UniProtKB-KW"/>
</dbReference>
<dbReference type="OrthoDB" id="153193at2"/>
<evidence type="ECO:0000256" key="3">
    <source>
        <dbReference type="ARBA" id="ARBA00022741"/>
    </source>
</evidence>
<keyword evidence="2" id="KW-0808">Transferase</keyword>
<proteinExistence type="inferred from homology"/>
<dbReference type="RefSeq" id="WP_115451865.1">
    <property type="nucleotide sequence ID" value="NZ_QNQT01000003.1"/>
</dbReference>
<dbReference type="Proteomes" id="UP000257144">
    <property type="component" value="Unassembled WGS sequence"/>
</dbReference>
<dbReference type="EMBL" id="QNQT01000003">
    <property type="protein sequence ID" value="RDU37037.1"/>
    <property type="molecule type" value="Genomic_DNA"/>
</dbReference>
<dbReference type="Pfam" id="PF07005">
    <property type="entry name" value="SBD_N"/>
    <property type="match status" value="1"/>
</dbReference>
<dbReference type="Gene3D" id="3.40.980.20">
    <property type="entry name" value="Four-carbon acid sugar kinase, nucleotide binding domain"/>
    <property type="match status" value="1"/>
</dbReference>
<reference evidence="10 11" key="1">
    <citation type="submission" date="2018-07" db="EMBL/GenBank/DDBJ databases">
        <title>Bacillus sp. YLB-04 draft genome sequence.</title>
        <authorList>
            <person name="Yu L."/>
            <person name="Tang X."/>
        </authorList>
    </citation>
    <scope>NUCLEOTIDE SEQUENCE [LARGE SCALE GENOMIC DNA]</scope>
    <source>
        <strain evidence="10 11">YLB-04</strain>
    </source>
</reference>
<comment type="caution">
    <text evidence="10">The sequence shown here is derived from an EMBL/GenBank/DDBJ whole genome shotgun (WGS) entry which is preliminary data.</text>
</comment>
<name>A0A3D8GRT5_9BACI</name>
<sequence>MTNSKNTQEENNFDTQNESTVAKPRDFHETLASIPAVNHQRVQEAWAKIRPGFTHKIIVLDDDPTGVQTVHGVSVYTDWSEDTIERGFREENQIFFILTNSRAFTADETRKVHKDIAERAEKVSRKFNRPYILVSRGDSTLRGHYPLETEVLKETIEQTASTNIDGEVLLPFFKEGGRLTIDNIHYVLQNDTLVPAGETEFAKDRTFGYRSSHLGDWIEEKTEGRYKKEDILYISLDSLRNMELDAIAAQLMEVRDFGKIVVNAIEEDDVRVFAAALITALKNGKRFIFRTAAAFTKVIGDISSRPLLTRGELIDKDAKTGGLVIVGSHVQKTTDQLNELKTVESLHFIEFDAHLVLQEEAFLEETERVRLEAEKMVAAGVSTVIFTKRKRLDLGPGLEEEELKLSVKISDAVTSIVRNFSLRPKYLIAKGGITSSDVGTKGLCVKRADVAGQISPGIPVWKTGEESTFPFIPYVIFPGNVGAVSTLKDVVLTLEGK</sequence>
<evidence type="ECO:0000256" key="4">
    <source>
        <dbReference type="ARBA" id="ARBA00022777"/>
    </source>
</evidence>
<dbReference type="InterPro" id="IPR037051">
    <property type="entry name" value="4-carb_acid_sugar_kinase_N_sf"/>
</dbReference>
<feature type="region of interest" description="Disordered" evidence="7">
    <location>
        <begin position="1"/>
        <end position="21"/>
    </location>
</feature>
<accession>A0A3D8GRT5</accession>
<dbReference type="SUPFAM" id="SSF142764">
    <property type="entry name" value="YgbK-like"/>
    <property type="match status" value="1"/>
</dbReference>
<keyword evidence="3" id="KW-0547">Nucleotide-binding</keyword>
<keyword evidence="4" id="KW-0418">Kinase</keyword>
<evidence type="ECO:0000256" key="2">
    <source>
        <dbReference type="ARBA" id="ARBA00022679"/>
    </source>
</evidence>
<evidence type="ECO:0000256" key="5">
    <source>
        <dbReference type="ARBA" id="ARBA00022840"/>
    </source>
</evidence>
<dbReference type="AlphaFoldDB" id="A0A3D8GRT5"/>
<evidence type="ECO:0000256" key="6">
    <source>
        <dbReference type="ARBA" id="ARBA00023277"/>
    </source>
</evidence>
<keyword evidence="11" id="KW-1185">Reference proteome</keyword>
<keyword evidence="6" id="KW-0119">Carbohydrate metabolism</keyword>